<dbReference type="AlphaFoldDB" id="A0A9P5TEZ6"/>
<feature type="region of interest" description="Disordered" evidence="1">
    <location>
        <begin position="179"/>
        <end position="209"/>
    </location>
</feature>
<name>A0A9P5TEZ6_GYMJU</name>
<keyword evidence="3" id="KW-1185">Reference proteome</keyword>
<organism evidence="2 3">
    <name type="scientific">Gymnopilus junonius</name>
    <name type="common">Spectacular rustgill mushroom</name>
    <name type="synonym">Gymnopilus spectabilis subsp. junonius</name>
    <dbReference type="NCBI Taxonomy" id="109634"/>
    <lineage>
        <taxon>Eukaryota</taxon>
        <taxon>Fungi</taxon>
        <taxon>Dikarya</taxon>
        <taxon>Basidiomycota</taxon>
        <taxon>Agaricomycotina</taxon>
        <taxon>Agaricomycetes</taxon>
        <taxon>Agaricomycetidae</taxon>
        <taxon>Agaricales</taxon>
        <taxon>Agaricineae</taxon>
        <taxon>Hymenogastraceae</taxon>
        <taxon>Gymnopilus</taxon>
    </lineage>
</organism>
<feature type="compositionally biased region" description="Acidic residues" evidence="1">
    <location>
        <begin position="99"/>
        <end position="127"/>
    </location>
</feature>
<feature type="compositionally biased region" description="Basic and acidic residues" evidence="1">
    <location>
        <begin position="192"/>
        <end position="209"/>
    </location>
</feature>
<accession>A0A9P5TEZ6</accession>
<reference evidence="2" key="1">
    <citation type="submission" date="2020-11" db="EMBL/GenBank/DDBJ databases">
        <authorList>
            <consortium name="DOE Joint Genome Institute"/>
            <person name="Ahrendt S."/>
            <person name="Riley R."/>
            <person name="Andreopoulos W."/>
            <person name="LaButti K."/>
            <person name="Pangilinan J."/>
            <person name="Ruiz-duenas F.J."/>
            <person name="Barrasa J.M."/>
            <person name="Sanchez-Garcia M."/>
            <person name="Camarero S."/>
            <person name="Miyauchi S."/>
            <person name="Serrano A."/>
            <person name="Linde D."/>
            <person name="Babiker R."/>
            <person name="Drula E."/>
            <person name="Ayuso-Fernandez I."/>
            <person name="Pacheco R."/>
            <person name="Padilla G."/>
            <person name="Ferreira P."/>
            <person name="Barriuso J."/>
            <person name="Kellner H."/>
            <person name="Castanera R."/>
            <person name="Alfaro M."/>
            <person name="Ramirez L."/>
            <person name="Pisabarro A.G."/>
            <person name="Kuo A."/>
            <person name="Tritt A."/>
            <person name="Lipzen A."/>
            <person name="He G."/>
            <person name="Yan M."/>
            <person name="Ng V."/>
            <person name="Cullen D."/>
            <person name="Martin F."/>
            <person name="Rosso M.-N."/>
            <person name="Henrissat B."/>
            <person name="Hibbett D."/>
            <person name="Martinez A.T."/>
            <person name="Grigoriev I.V."/>
        </authorList>
    </citation>
    <scope>NUCLEOTIDE SEQUENCE</scope>
    <source>
        <strain evidence="2">AH 44721</strain>
    </source>
</reference>
<dbReference type="EMBL" id="JADNYJ010000276">
    <property type="protein sequence ID" value="KAF8872182.1"/>
    <property type="molecule type" value="Genomic_DNA"/>
</dbReference>
<gene>
    <name evidence="2" type="ORF">CPB84DRAFT_1829887</name>
</gene>
<feature type="compositionally biased region" description="Polar residues" evidence="1">
    <location>
        <begin position="254"/>
        <end position="264"/>
    </location>
</feature>
<comment type="caution">
    <text evidence="2">The sequence shown here is derived from an EMBL/GenBank/DDBJ whole genome shotgun (WGS) entry which is preliminary data.</text>
</comment>
<evidence type="ECO:0000256" key="1">
    <source>
        <dbReference type="SAM" id="MobiDB-lite"/>
    </source>
</evidence>
<feature type="region of interest" description="Disordered" evidence="1">
    <location>
        <begin position="82"/>
        <end position="127"/>
    </location>
</feature>
<feature type="region of interest" description="Disordered" evidence="1">
    <location>
        <begin position="236"/>
        <end position="284"/>
    </location>
</feature>
<evidence type="ECO:0000313" key="2">
    <source>
        <dbReference type="EMBL" id="KAF8872182.1"/>
    </source>
</evidence>
<proteinExistence type="predicted"/>
<sequence>MCKELESCWPILVDVCAASSVFCSSSWSTVDWWRHHEVVERARQHGMREACRPLDLAWHRWSKGFDERGILKRLVEARQKKMEEEERMAKRGVSAQGEEAGDEEEEHVEEGEYEDAEEGGDDEEEDNAAGFADEQRRMNAISHVSTLNQMNAAAAAAITNRPPTSPNDQIFLLEVDNDLSSAKQPPPSAAGDVDRDSVDSAEISEREDFQQELSLKYDYENDKEAIALGLDSFVEDSEEERENEGLLSRASVAGWTQSGPSDRSWQGLGGGEVLAPQRVAVPQD</sequence>
<protein>
    <submittedName>
        <fullName evidence="2">Uncharacterized protein</fullName>
    </submittedName>
</protein>
<evidence type="ECO:0000313" key="3">
    <source>
        <dbReference type="Proteomes" id="UP000724874"/>
    </source>
</evidence>
<dbReference type="Proteomes" id="UP000724874">
    <property type="component" value="Unassembled WGS sequence"/>
</dbReference>